<evidence type="ECO:0000256" key="4">
    <source>
        <dbReference type="SAM" id="SignalP"/>
    </source>
</evidence>
<dbReference type="InterPro" id="IPR009030">
    <property type="entry name" value="Growth_fac_rcpt_cys_sf"/>
</dbReference>
<evidence type="ECO:0000313" key="7">
    <source>
        <dbReference type="Proteomes" id="UP001162131"/>
    </source>
</evidence>
<evidence type="ECO:0000313" key="6">
    <source>
        <dbReference type="EMBL" id="CAG9313106.1"/>
    </source>
</evidence>
<feature type="transmembrane region" description="Helical" evidence="3">
    <location>
        <begin position="806"/>
        <end position="831"/>
    </location>
</feature>
<dbReference type="PANTHER" id="PTHR46093">
    <property type="entry name" value="ACYL-COA-BINDING DOMAIN-CONTAINING PROTEIN 5"/>
    <property type="match status" value="1"/>
</dbReference>
<dbReference type="InterPro" id="IPR056737">
    <property type="entry name" value="Beta-prop_ATRN-MKLN-like"/>
</dbReference>
<organism evidence="6 7">
    <name type="scientific">Blepharisma stoltei</name>
    <dbReference type="NCBI Taxonomy" id="1481888"/>
    <lineage>
        <taxon>Eukaryota</taxon>
        <taxon>Sar</taxon>
        <taxon>Alveolata</taxon>
        <taxon>Ciliophora</taxon>
        <taxon>Postciliodesmatophora</taxon>
        <taxon>Heterotrichea</taxon>
        <taxon>Heterotrichida</taxon>
        <taxon>Blepharismidae</taxon>
        <taxon>Blepharisma</taxon>
    </lineage>
</organism>
<feature type="chain" id="PRO_5043392582" description="Attractin/MKLN-like beta-propeller domain-containing protein" evidence="4">
    <location>
        <begin position="19"/>
        <end position="1145"/>
    </location>
</feature>
<dbReference type="Gene3D" id="2.120.10.80">
    <property type="entry name" value="Kelch-type beta propeller"/>
    <property type="match status" value="3"/>
</dbReference>
<keyword evidence="3" id="KW-1133">Transmembrane helix</keyword>
<dbReference type="Pfam" id="PF24681">
    <property type="entry name" value="Kelch_KLHDC2_KLHL20_DRC7"/>
    <property type="match status" value="1"/>
</dbReference>
<keyword evidence="4" id="KW-0732">Signal</keyword>
<keyword evidence="3" id="KW-0812">Transmembrane</keyword>
<keyword evidence="2" id="KW-0677">Repeat</keyword>
<sequence length="1145" mass="128680">MAMLALLLIISVIFATSAIKESKIPETGCPPTARSLPSSVYDTNANRLLLFGGASAENVYYNDVWAFNFNNNQWQELCPSSSKVPDARKESASFFNEAENSLIIMAGKTELGAITDIWSFDLDLLVWKELELQNCKLNSLSSVAYEAFKWKGNIYYVIFGGAIDSGFSNLIYLIDSGSLNCIIMPNTGDGPTLIHSAKIAFSDGKLYIWGGLTTEYVYDNNLYIYDLQNQVWTKHIFNKSPIGRMWHYIAIYSEFLYIFPGFDYNYDAGINDIWKINLNDLDQWIQVDFDIDKNTQLRSQAGNTFVNSTLFQYSGSTYTNDLIYINISYENPKFSTLTSNWVSPPPRMRFAMEQINDKIAIFGGQGRNGNLLDDFWVYSVDNNEWVQENPLYEPSARYGHAHTGIGYGMVIFGGEDSTGLLNDFYIYSATSKSWSQIITSTGKSPLPAKGACIDAAIPYIFLYGGVTSSGLSNILYQYDITILGWVQKIPLGDTIPPLAWHQCYADHEDDDFLFYVFMGETDNNLPNKSIYRFSLKQNSWEIVQTIDYLQFSLSEASNIILSSSFIITIGGEFKNIFSSNVAIFLNGQNYSVDAVLGLSTNLFSHRSIYMKNDIYIFAGTRSSSLRINNIPTSDFIKLSLEDGPCSEGAYKSGLECIWCPIGTWSEDSSIDKCNPCPIGTINEYQGGASQFVCVPCELGTYNDVPGSGMCKKCPAGMACPVGSTEPIVLLHNNAEETDQPDQYSPELSVIQKVTLWLGVGLAIFLVFWISILAWNSKNFEKFTKFDIYNDKHNEEGKPMYLKRTSIGGFFSALAFIGVIYIFTLSNLEYWYNNVIESKTLLPYETLIKQAENFDSDITIIVGAYNYGGSCVTGSACNEYISWYQYNIISKSVVVECFKDQKNCFVQATFNSCNLGTGAYFYISFAEPTSYASYLYANVTADSSIPNEKSSHDLYLSPPSGQVFIGVNPSYMHFNMIPSLFISDVSKWQTNQTGFLVSSSQESTQGFSASVTQMTLTRTLGIVVTLDIDTIGVLTIRSLNNTFLFFISTLMGSISGIISAGGFLMEKVEDKIKKINERRSLKISHEKIINENIKIQDNFPFNIRRLTLIDCHMKEEMNTAKELYDDSIEYQQLRYWDKLHLNKTVN</sequence>
<dbReference type="SMART" id="SM01411">
    <property type="entry name" value="Ephrin_rec_like"/>
    <property type="match status" value="2"/>
</dbReference>
<feature type="signal peptide" evidence="4">
    <location>
        <begin position="1"/>
        <end position="18"/>
    </location>
</feature>
<dbReference type="PANTHER" id="PTHR46093:SF18">
    <property type="entry name" value="FIBRONECTIN TYPE-III DOMAIN-CONTAINING PROTEIN"/>
    <property type="match status" value="1"/>
</dbReference>
<proteinExistence type="predicted"/>
<evidence type="ECO:0000259" key="5">
    <source>
        <dbReference type="Pfam" id="PF24981"/>
    </source>
</evidence>
<keyword evidence="7" id="KW-1185">Reference proteome</keyword>
<dbReference type="InterPro" id="IPR015915">
    <property type="entry name" value="Kelch-typ_b-propeller"/>
</dbReference>
<evidence type="ECO:0000256" key="3">
    <source>
        <dbReference type="SAM" id="Phobius"/>
    </source>
</evidence>
<dbReference type="Proteomes" id="UP001162131">
    <property type="component" value="Unassembled WGS sequence"/>
</dbReference>
<feature type="domain" description="Attractin/MKLN-like beta-propeller" evidence="5">
    <location>
        <begin position="49"/>
        <end position="265"/>
    </location>
</feature>
<comment type="caution">
    <text evidence="6">The sequence shown here is derived from an EMBL/GenBank/DDBJ whole genome shotgun (WGS) entry which is preliminary data.</text>
</comment>
<dbReference type="SUPFAM" id="SSF57184">
    <property type="entry name" value="Growth factor receptor domain"/>
    <property type="match status" value="1"/>
</dbReference>
<dbReference type="Pfam" id="PF24981">
    <property type="entry name" value="Beta-prop_ATRN-LZTR1"/>
    <property type="match status" value="1"/>
</dbReference>
<name>A0AAU9IIS2_9CILI</name>
<dbReference type="SUPFAM" id="SSF117281">
    <property type="entry name" value="Kelch motif"/>
    <property type="match status" value="3"/>
</dbReference>
<dbReference type="EMBL" id="CAJZBQ010000010">
    <property type="protein sequence ID" value="CAG9313106.1"/>
    <property type="molecule type" value="Genomic_DNA"/>
</dbReference>
<accession>A0AAU9IIS2</accession>
<dbReference type="Gene3D" id="2.10.50.10">
    <property type="entry name" value="Tumor Necrosis Factor Receptor, subunit A, domain 2"/>
    <property type="match status" value="2"/>
</dbReference>
<feature type="transmembrane region" description="Helical" evidence="3">
    <location>
        <begin position="753"/>
        <end position="774"/>
    </location>
</feature>
<gene>
    <name evidence="6" type="ORF">BSTOLATCC_MIC8385</name>
</gene>
<protein>
    <recommendedName>
        <fullName evidence="5">Attractin/MKLN-like beta-propeller domain-containing protein</fullName>
    </recommendedName>
</protein>
<evidence type="ECO:0000256" key="2">
    <source>
        <dbReference type="ARBA" id="ARBA00022737"/>
    </source>
</evidence>
<keyword evidence="3" id="KW-0472">Membrane</keyword>
<dbReference type="AlphaFoldDB" id="A0AAU9IIS2"/>
<keyword evidence="1" id="KW-0880">Kelch repeat</keyword>
<feature type="transmembrane region" description="Helical" evidence="3">
    <location>
        <begin position="1042"/>
        <end position="1064"/>
    </location>
</feature>
<evidence type="ECO:0000256" key="1">
    <source>
        <dbReference type="ARBA" id="ARBA00022441"/>
    </source>
</evidence>
<reference evidence="6" key="1">
    <citation type="submission" date="2021-09" db="EMBL/GenBank/DDBJ databases">
        <authorList>
            <consortium name="AG Swart"/>
            <person name="Singh M."/>
            <person name="Singh A."/>
            <person name="Seah K."/>
            <person name="Emmerich C."/>
        </authorList>
    </citation>
    <scope>NUCLEOTIDE SEQUENCE</scope>
    <source>
        <strain evidence="6">ATCC30299</strain>
    </source>
</reference>